<dbReference type="GO" id="GO:0003887">
    <property type="term" value="F:DNA-directed DNA polymerase activity"/>
    <property type="evidence" value="ECO:0007669"/>
    <property type="project" value="InterPro"/>
</dbReference>
<dbReference type="InterPro" id="IPR000525">
    <property type="entry name" value="Initiator_Rep_WH1"/>
</dbReference>
<dbReference type="Proteomes" id="UP000198367">
    <property type="component" value="Plasmid pSHE-2"/>
</dbReference>
<dbReference type="Pfam" id="PF21205">
    <property type="entry name" value="Rep3_C"/>
    <property type="match status" value="1"/>
</dbReference>
<protein>
    <submittedName>
        <fullName evidence="3">Replication protein RepB</fullName>
    </submittedName>
</protein>
<dbReference type="GO" id="GO:0006270">
    <property type="term" value="P:DNA replication initiation"/>
    <property type="evidence" value="ECO:0007669"/>
    <property type="project" value="InterPro"/>
</dbReference>
<evidence type="ECO:0000313" key="4">
    <source>
        <dbReference type="Proteomes" id="UP000198367"/>
    </source>
</evidence>
<keyword evidence="4" id="KW-1185">Reference proteome</keyword>
<proteinExistence type="inferred from homology"/>
<keyword evidence="3" id="KW-0614">Plasmid</keyword>
<accession>A0A220UTT8</accession>
<reference evidence="3 4" key="1">
    <citation type="submission" date="2017-07" db="EMBL/GenBank/DDBJ databases">
        <title>Phenotypical and genomic characterization of a clinical isolate of Shewanella bicestrii sp. nov. producing an extended-spectrum beta-lactamase and a new oxacillinase variant.</title>
        <authorList>
            <person name="Jousset A.B."/>
            <person name="Bonnin R.A."/>
            <person name="Girlich D."/>
            <person name="Dabos L."/>
            <person name="Potron A."/>
            <person name="Dortet L."/>
            <person name="Glaser P."/>
            <person name="Naas T."/>
        </authorList>
    </citation>
    <scope>NUCLEOTIDE SEQUENCE [LARGE SCALE GENOMIC DNA]</scope>
    <source>
        <strain evidence="3 4">JAB-1</strain>
        <plasmid evidence="4">pshe-2</plasmid>
    </source>
</reference>
<evidence type="ECO:0000256" key="1">
    <source>
        <dbReference type="ARBA" id="ARBA00038283"/>
    </source>
</evidence>
<comment type="similarity">
    <text evidence="1">Belongs to the initiator RepB protein family.</text>
</comment>
<evidence type="ECO:0000313" key="3">
    <source>
        <dbReference type="EMBL" id="ASK71597.1"/>
    </source>
</evidence>
<dbReference type="InterPro" id="IPR036388">
    <property type="entry name" value="WH-like_DNA-bd_sf"/>
</dbReference>
<dbReference type="RefSeq" id="WP_089069041.1">
    <property type="nucleotide sequence ID" value="NZ_CP022360.1"/>
</dbReference>
<sequence>MNSKLAVTKANSLLDARYRLNVQAQKLVLACLSKVDPRPDSTPLKEVRLSALEFSELMGIDIKNAHRELYKAADLLFKSTITLYENGEEIELYWIQEKAKKIKGDGAVRLVWSDRVLKYITQLKSNFTTYKLRNIANLQSAHSIRLYELLSRFNDKNFRNISLDDFRYALGVDDKYPLFKDLNKWVIKPSVQELNQRSDLVITYETIKHGRNVTALAFTLKPNKQLKMDL</sequence>
<feature type="domain" description="Initiator Rep protein WH1" evidence="2">
    <location>
        <begin position="7"/>
        <end position="151"/>
    </location>
</feature>
<dbReference type="AlphaFoldDB" id="A0A220UTT8"/>
<gene>
    <name evidence="3" type="ORF">CF168_22215</name>
</gene>
<name>A0A220UTT8_9GAMM</name>
<organism evidence="3 4">
    <name type="scientific">Shewanella bicestrii</name>
    <dbReference type="NCBI Taxonomy" id="2018305"/>
    <lineage>
        <taxon>Bacteria</taxon>
        <taxon>Pseudomonadati</taxon>
        <taxon>Pseudomonadota</taxon>
        <taxon>Gammaproteobacteria</taxon>
        <taxon>Alteromonadales</taxon>
        <taxon>Shewanellaceae</taxon>
        <taxon>Shewanella</taxon>
    </lineage>
</organism>
<dbReference type="SUPFAM" id="SSF46785">
    <property type="entry name" value="Winged helix' DNA-binding domain"/>
    <property type="match status" value="2"/>
</dbReference>
<geneLocation type="plasmid" evidence="4">
    <name>pshe-2</name>
</geneLocation>
<dbReference type="InterPro" id="IPR036390">
    <property type="entry name" value="WH_DNA-bd_sf"/>
</dbReference>
<dbReference type="EMBL" id="CP022360">
    <property type="protein sequence ID" value="ASK71597.1"/>
    <property type="molecule type" value="Genomic_DNA"/>
</dbReference>
<dbReference type="KEGG" id="sbj:CF168_22215"/>
<dbReference type="Gene3D" id="1.10.10.10">
    <property type="entry name" value="Winged helix-like DNA-binding domain superfamily/Winged helix DNA-binding domain"/>
    <property type="match status" value="2"/>
</dbReference>
<dbReference type="Pfam" id="PF01051">
    <property type="entry name" value="Rep3_N"/>
    <property type="match status" value="1"/>
</dbReference>
<evidence type="ECO:0000259" key="2">
    <source>
        <dbReference type="Pfam" id="PF01051"/>
    </source>
</evidence>